<comment type="caution">
    <text evidence="1">The sequence shown here is derived from an EMBL/GenBank/DDBJ whole genome shotgun (WGS) entry which is preliminary data.</text>
</comment>
<dbReference type="AlphaFoldDB" id="A0A5B7CST0"/>
<protein>
    <submittedName>
        <fullName evidence="1">Uncharacterized protein</fullName>
    </submittedName>
</protein>
<gene>
    <name evidence="1" type="ORF">E2C01_005582</name>
</gene>
<accession>A0A5B7CST0</accession>
<evidence type="ECO:0000313" key="1">
    <source>
        <dbReference type="EMBL" id="MPC12867.1"/>
    </source>
</evidence>
<dbReference type="Proteomes" id="UP000324222">
    <property type="component" value="Unassembled WGS sequence"/>
</dbReference>
<name>A0A5B7CST0_PORTR</name>
<proteinExistence type="predicted"/>
<evidence type="ECO:0000313" key="2">
    <source>
        <dbReference type="Proteomes" id="UP000324222"/>
    </source>
</evidence>
<keyword evidence="2" id="KW-1185">Reference proteome</keyword>
<organism evidence="1 2">
    <name type="scientific">Portunus trituberculatus</name>
    <name type="common">Swimming crab</name>
    <name type="synonym">Neptunus trituberculatus</name>
    <dbReference type="NCBI Taxonomy" id="210409"/>
    <lineage>
        <taxon>Eukaryota</taxon>
        <taxon>Metazoa</taxon>
        <taxon>Ecdysozoa</taxon>
        <taxon>Arthropoda</taxon>
        <taxon>Crustacea</taxon>
        <taxon>Multicrustacea</taxon>
        <taxon>Malacostraca</taxon>
        <taxon>Eumalacostraca</taxon>
        <taxon>Eucarida</taxon>
        <taxon>Decapoda</taxon>
        <taxon>Pleocyemata</taxon>
        <taxon>Brachyura</taxon>
        <taxon>Eubrachyura</taxon>
        <taxon>Portunoidea</taxon>
        <taxon>Portunidae</taxon>
        <taxon>Portuninae</taxon>
        <taxon>Portunus</taxon>
    </lineage>
</organism>
<dbReference type="EMBL" id="VSRR010000242">
    <property type="protein sequence ID" value="MPC12867.1"/>
    <property type="molecule type" value="Genomic_DNA"/>
</dbReference>
<sequence length="218" mass="23861">MPSRTTQQGPGHAAAASTWGGSALRHAAVALSGHSHAWEETHEELLSFFRPPFSPSSPLSFTCTDPMNLIHLPISQGRRNNVPNLQASRRQKNTAQTTSVTSNQVCYVKPILTSSITTQPLFLTLRKFGGASFKCLHDPESEGKERWTAGVPHVHLTTNSSHAQESPLCIAFVFSHLIRPKLRRLTSRLVLFPPTGALSDNHAHTVCSQVSVSKIKLE</sequence>
<reference evidence="1 2" key="1">
    <citation type="submission" date="2019-05" db="EMBL/GenBank/DDBJ databases">
        <title>Another draft genome of Portunus trituberculatus and its Hox gene families provides insights of decapod evolution.</title>
        <authorList>
            <person name="Jeong J.-H."/>
            <person name="Song I."/>
            <person name="Kim S."/>
            <person name="Choi T."/>
            <person name="Kim D."/>
            <person name="Ryu S."/>
            <person name="Kim W."/>
        </authorList>
    </citation>
    <scope>NUCLEOTIDE SEQUENCE [LARGE SCALE GENOMIC DNA]</scope>
    <source>
        <tissue evidence="1">Muscle</tissue>
    </source>
</reference>